<dbReference type="EMBL" id="UOED01000022">
    <property type="protein sequence ID" value="VAV87182.1"/>
    <property type="molecule type" value="Genomic_DNA"/>
</dbReference>
<dbReference type="GO" id="GO:0032259">
    <property type="term" value="P:methylation"/>
    <property type="evidence" value="ECO:0007669"/>
    <property type="project" value="UniProtKB-KW"/>
</dbReference>
<dbReference type="InterPro" id="IPR003742">
    <property type="entry name" value="RlmH-like"/>
</dbReference>
<keyword evidence="3" id="KW-0949">S-adenosyl-L-methionine</keyword>
<dbReference type="PANTHER" id="PTHR33603:SF1">
    <property type="entry name" value="RIBOSOMAL RNA LARGE SUBUNIT METHYLTRANSFERASE H"/>
    <property type="match status" value="1"/>
</dbReference>
<dbReference type="PIRSF" id="PIRSF004505">
    <property type="entry name" value="MT_bac"/>
    <property type="match status" value="1"/>
</dbReference>
<keyword evidence="1 5" id="KW-0489">Methyltransferase</keyword>
<proteinExistence type="inferred from homology"/>
<gene>
    <name evidence="5" type="ORF">MNBD_ALPHA02-2011</name>
</gene>
<reference evidence="5" key="1">
    <citation type="submission" date="2018-06" db="EMBL/GenBank/DDBJ databases">
        <authorList>
            <person name="Zhirakovskaya E."/>
        </authorList>
    </citation>
    <scope>NUCLEOTIDE SEQUENCE</scope>
</reference>
<evidence type="ECO:0000256" key="3">
    <source>
        <dbReference type="ARBA" id="ARBA00022691"/>
    </source>
</evidence>
<sequence>MQITLIAVGRLKGGPEHQQIETYLKRCPWPVKIIELEEKRKVTGKERMAREGDLILKAIPDNAFVLALDERGKTLRSAAFARMIGDHQDRGTAHLAFLIGGADGYDPRVTARADFLLSLGDMTWPHMMVRAMICEQFYRAACILSGHPYHKD</sequence>
<organism evidence="5">
    <name type="scientific">hydrothermal vent metagenome</name>
    <dbReference type="NCBI Taxonomy" id="652676"/>
    <lineage>
        <taxon>unclassified sequences</taxon>
        <taxon>metagenomes</taxon>
        <taxon>ecological metagenomes</taxon>
    </lineage>
</organism>
<dbReference type="InterPro" id="IPR029028">
    <property type="entry name" value="Alpha/beta_knot_MTases"/>
</dbReference>
<name>A0A3B0R3X3_9ZZZZ</name>
<comment type="similarity">
    <text evidence="4">Belongs to the RNA methyltransferase RlmH family.</text>
</comment>
<evidence type="ECO:0000256" key="4">
    <source>
        <dbReference type="ARBA" id="ARBA00038303"/>
    </source>
</evidence>
<keyword evidence="2 5" id="KW-0808">Transferase</keyword>
<dbReference type="GO" id="GO:0006364">
    <property type="term" value="P:rRNA processing"/>
    <property type="evidence" value="ECO:0007669"/>
    <property type="project" value="InterPro"/>
</dbReference>
<evidence type="ECO:0000256" key="1">
    <source>
        <dbReference type="ARBA" id="ARBA00022603"/>
    </source>
</evidence>
<dbReference type="AlphaFoldDB" id="A0A3B0R3X3"/>
<dbReference type="Pfam" id="PF02590">
    <property type="entry name" value="SPOUT_MTase"/>
    <property type="match status" value="1"/>
</dbReference>
<dbReference type="GO" id="GO:0008168">
    <property type="term" value="F:methyltransferase activity"/>
    <property type="evidence" value="ECO:0007669"/>
    <property type="project" value="UniProtKB-KW"/>
</dbReference>
<dbReference type="CDD" id="cd18081">
    <property type="entry name" value="RlmH-like"/>
    <property type="match status" value="1"/>
</dbReference>
<protein>
    <submittedName>
        <fullName evidence="5">LSU m3Psi1915 methyltransferase RlmH</fullName>
    </submittedName>
</protein>
<evidence type="ECO:0000313" key="5">
    <source>
        <dbReference type="EMBL" id="VAV87182.1"/>
    </source>
</evidence>
<dbReference type="PANTHER" id="PTHR33603">
    <property type="entry name" value="METHYLTRANSFERASE"/>
    <property type="match status" value="1"/>
</dbReference>
<dbReference type="Gene3D" id="3.40.1280.10">
    <property type="match status" value="1"/>
</dbReference>
<dbReference type="NCBIfam" id="NF000989">
    <property type="entry name" value="PRK00103.2-3"/>
    <property type="match status" value="1"/>
</dbReference>
<dbReference type="InterPro" id="IPR029026">
    <property type="entry name" value="tRNA_m1G_MTases_N"/>
</dbReference>
<evidence type="ECO:0000256" key="2">
    <source>
        <dbReference type="ARBA" id="ARBA00022679"/>
    </source>
</evidence>
<accession>A0A3B0R3X3</accession>
<dbReference type="HAMAP" id="MF_00658">
    <property type="entry name" value="23SrRNA_methyltr_H"/>
    <property type="match status" value="1"/>
</dbReference>
<dbReference type="SUPFAM" id="SSF75217">
    <property type="entry name" value="alpha/beta knot"/>
    <property type="match status" value="1"/>
</dbReference>